<protein>
    <submittedName>
        <fullName evidence="1">Uncharacterized protein</fullName>
    </submittedName>
</protein>
<accession>Q2NQ07</accession>
<proteinExistence type="predicted"/>
<name>Q2NQ07_SODGM</name>
<dbReference type="AlphaFoldDB" id="Q2NQ07"/>
<evidence type="ECO:0000313" key="2">
    <source>
        <dbReference type="Proteomes" id="UP000001932"/>
    </source>
</evidence>
<dbReference type="HOGENOM" id="CLU_167617_0_0_6"/>
<dbReference type="EMBL" id="AP008234">
    <property type="protein sequence ID" value="BAE75768.1"/>
    <property type="molecule type" value="Genomic_DNA"/>
</dbReference>
<gene>
    <name evidence="1" type="ordered locus">SGP2_0007</name>
</gene>
<dbReference type="Proteomes" id="UP000001932">
    <property type="component" value="Plasmid pSG2"/>
</dbReference>
<geneLocation type="plasmid" evidence="1 2">
    <name>pSG2</name>
</geneLocation>
<keyword evidence="2" id="KW-1185">Reference proteome</keyword>
<evidence type="ECO:0000313" key="1">
    <source>
        <dbReference type="EMBL" id="BAE75768.1"/>
    </source>
</evidence>
<reference evidence="1 2" key="1">
    <citation type="journal article" date="2006" name="Genome Res.">
        <title>Massive genome erosion and functional adaptations provide insights into the symbiotic lifestyle of Sodalis glossinidius in the tsetse host.</title>
        <authorList>
            <person name="Toh H."/>
            <person name="Weiss B.L."/>
            <person name="Perkin S.A.H."/>
            <person name="Yamashita A."/>
            <person name="Oshima K."/>
            <person name="Hattori M."/>
            <person name="Aksoy S."/>
        </authorList>
    </citation>
    <scope>NUCLEOTIDE SEQUENCE [LARGE SCALE GENOMIC DNA]</scope>
    <source>
        <strain evidence="2">morsitans</strain>
    </source>
</reference>
<dbReference type="KEGG" id="sgl:SGP2_0007"/>
<dbReference type="eggNOG" id="ENOG50337SF">
    <property type="taxonomic scope" value="Bacteria"/>
</dbReference>
<organism evidence="1 2">
    <name type="scientific">Sodalis glossinidius (strain morsitans)</name>
    <dbReference type="NCBI Taxonomy" id="343509"/>
    <lineage>
        <taxon>Bacteria</taxon>
        <taxon>Pseudomonadati</taxon>
        <taxon>Pseudomonadota</taxon>
        <taxon>Gammaproteobacteria</taxon>
        <taxon>Enterobacterales</taxon>
        <taxon>Bruguierivoracaceae</taxon>
        <taxon>Sodalis</taxon>
    </lineage>
</organism>
<sequence>MEAEMKLLTAPTTSMLYPELASESVIAVRMKLGMSRISLNYRRLPGNIEPMLVIDFFNNKGKLYTLCYNFPPDTPGRTERRTSLLIHLIQKIWVNSVTWLRNQLFNYLFGYENHDKIV</sequence>
<keyword evidence="1" id="KW-0614">Plasmid</keyword>